<sequence>MLNTLHFLLSMTEGPNNVNLPPNNLSGSFTNRGTELNRPWHESMKPHPQSTKLARFQSSQTSLPATLNEPLALSVFDARCEISSYRCASPIRFYSTLKGVCLALAGMSGWKNRSPALNYLLLNQPLNIDPRNEFPNARFVEPGLANIAFHSAIDDDRRLIFIGDGKRVKSYEWGTAEADYRDPLPVHTLDSGNAEGPIAILSNGTVLRTGKGTANVWKIDDLPTHDGQGIIGNKIKIDGHTWRDDPNNVELSSGSSPSSQITYRGILDFEPTLWKPLVSSASTLICAEYEREDADGTFTCVGLDLETGRSTSKYFGHQSDISEISICASQPQAFLTGCHDGNARLFDVRQQNPALVLRAGQSDDFCEGAALAHPDGIPIIFTGTRKGEAIKMWDARAQASPIYDLSTGNNAVQSLAWDANNNTLYAATECLYHDRVGTSRGYREAATPQGQTHDSRHFRCWPRAARHKEDYFGYMFDAGEHRIFRYIFKNSPNVDVLPKYGNAVLDQTPSSAHEAVEALVNNLYTNNIRADGTYADGSSYFPTNMYSL</sequence>
<dbReference type="AlphaFoldDB" id="X8IZA9"/>
<name>X8IZA9_9AGAM</name>
<dbReference type="SUPFAM" id="SSF50978">
    <property type="entry name" value="WD40 repeat-like"/>
    <property type="match status" value="1"/>
</dbReference>
<protein>
    <submittedName>
        <fullName evidence="1">WD domain, G-beta repeat protein</fullName>
    </submittedName>
</protein>
<dbReference type="InterPro" id="IPR036322">
    <property type="entry name" value="WD40_repeat_dom_sf"/>
</dbReference>
<proteinExistence type="predicted"/>
<dbReference type="SMART" id="SM00320">
    <property type="entry name" value="WD40"/>
    <property type="match status" value="1"/>
</dbReference>
<dbReference type="EMBL" id="JATN01000322">
    <property type="protein sequence ID" value="EUC55090.1"/>
    <property type="molecule type" value="Genomic_DNA"/>
</dbReference>
<dbReference type="Proteomes" id="UP000030108">
    <property type="component" value="Unassembled WGS sequence"/>
</dbReference>
<dbReference type="InterPro" id="IPR001680">
    <property type="entry name" value="WD40_rpt"/>
</dbReference>
<reference evidence="2" key="1">
    <citation type="journal article" date="2014" name="Genome Announc.">
        <title>Draft genome sequence of the plant-pathogenic soil fungus Rhizoctonia solani anastomosis group 3 strain Rhs1AP.</title>
        <authorList>
            <person name="Cubeta M.A."/>
            <person name="Thomas E."/>
            <person name="Dean R.A."/>
            <person name="Jabaji S."/>
            <person name="Neate S.M."/>
            <person name="Tavantzis S."/>
            <person name="Toda T."/>
            <person name="Vilgalys R."/>
            <person name="Bharathan N."/>
            <person name="Fedorova-Abrams N."/>
            <person name="Pakala S.B."/>
            <person name="Pakala S.M."/>
            <person name="Zafar N."/>
            <person name="Joardar V."/>
            <person name="Losada L."/>
            <person name="Nierman W.C."/>
        </authorList>
    </citation>
    <scope>NUCLEOTIDE SEQUENCE [LARGE SCALE GENOMIC DNA]</scope>
    <source>
        <strain evidence="2">AG-3</strain>
    </source>
</reference>
<dbReference type="InterPro" id="IPR015943">
    <property type="entry name" value="WD40/YVTN_repeat-like_dom_sf"/>
</dbReference>
<dbReference type="OrthoDB" id="548949at2759"/>
<accession>X8IZA9</accession>
<evidence type="ECO:0000313" key="1">
    <source>
        <dbReference type="EMBL" id="EUC55090.1"/>
    </source>
</evidence>
<comment type="caution">
    <text evidence="1">The sequence shown here is derived from an EMBL/GenBank/DDBJ whole genome shotgun (WGS) entry which is preliminary data.</text>
</comment>
<dbReference type="Gene3D" id="2.130.10.10">
    <property type="entry name" value="YVTN repeat-like/Quinoprotein amine dehydrogenase"/>
    <property type="match status" value="1"/>
</dbReference>
<gene>
    <name evidence="1" type="ORF">RSOL_090800</name>
</gene>
<evidence type="ECO:0000313" key="2">
    <source>
        <dbReference type="Proteomes" id="UP000030108"/>
    </source>
</evidence>
<organism evidence="1 2">
    <name type="scientific">Rhizoctonia solani AG-3 Rhs1AP</name>
    <dbReference type="NCBI Taxonomy" id="1086054"/>
    <lineage>
        <taxon>Eukaryota</taxon>
        <taxon>Fungi</taxon>
        <taxon>Dikarya</taxon>
        <taxon>Basidiomycota</taxon>
        <taxon>Agaricomycotina</taxon>
        <taxon>Agaricomycetes</taxon>
        <taxon>Cantharellales</taxon>
        <taxon>Ceratobasidiaceae</taxon>
        <taxon>Rhizoctonia</taxon>
    </lineage>
</organism>